<feature type="transmembrane region" description="Helical" evidence="14">
    <location>
        <begin position="167"/>
        <end position="190"/>
    </location>
</feature>
<comment type="miscellaneous">
    <text evidence="14">Carbon 2 of the heme B porphyrin ring is defined according to the Fischer nomenclature.</text>
</comment>
<keyword evidence="7 14" id="KW-1133">Transmembrane helix</keyword>
<feature type="transmembrane region" description="Helical" evidence="14">
    <location>
        <begin position="109"/>
        <end position="129"/>
    </location>
</feature>
<dbReference type="Proteomes" id="UP000541810">
    <property type="component" value="Unassembled WGS sequence"/>
</dbReference>
<evidence type="ECO:0000313" key="16">
    <source>
        <dbReference type="Proteomes" id="UP000541810"/>
    </source>
</evidence>
<dbReference type="PROSITE" id="PS00943">
    <property type="entry name" value="UBIA"/>
    <property type="match status" value="1"/>
</dbReference>
<protein>
    <recommendedName>
        <fullName evidence="11 14">Protoheme IX farnesyltransferase</fullName>
        <ecNumber evidence="3 14">2.5.1.141</ecNumber>
    </recommendedName>
    <alternativeName>
        <fullName evidence="12 14">Heme B farnesyltransferase</fullName>
    </alternativeName>
    <alternativeName>
        <fullName evidence="10 14">Heme O synthase</fullName>
    </alternativeName>
</protein>
<evidence type="ECO:0000256" key="5">
    <source>
        <dbReference type="ARBA" id="ARBA00022679"/>
    </source>
</evidence>
<dbReference type="GO" id="GO:0008495">
    <property type="term" value="F:protoheme IX farnesyltransferase activity"/>
    <property type="evidence" value="ECO:0007669"/>
    <property type="project" value="UniProtKB-UniRule"/>
</dbReference>
<keyword evidence="5 14" id="KW-0808">Transferase</keyword>
<comment type="similarity">
    <text evidence="14">Belongs to the UbiA prenyltransferase family. Protoheme IX farnesyltransferase subfamily.</text>
</comment>
<dbReference type="GO" id="GO:0005886">
    <property type="term" value="C:plasma membrane"/>
    <property type="evidence" value="ECO:0007669"/>
    <property type="project" value="UniProtKB-SubCell"/>
</dbReference>
<keyword evidence="4 14" id="KW-1003">Cell membrane</keyword>
<evidence type="ECO:0000256" key="10">
    <source>
        <dbReference type="ARBA" id="ARBA00030253"/>
    </source>
</evidence>
<evidence type="ECO:0000256" key="14">
    <source>
        <dbReference type="HAMAP-Rule" id="MF_00154"/>
    </source>
</evidence>
<evidence type="ECO:0000256" key="3">
    <source>
        <dbReference type="ARBA" id="ARBA00012292"/>
    </source>
</evidence>
<dbReference type="UniPathway" id="UPA00834">
    <property type="reaction ID" value="UER00712"/>
</dbReference>
<comment type="caution">
    <text evidence="15">The sequence shown here is derived from an EMBL/GenBank/DDBJ whole genome shotgun (WGS) entry which is preliminary data.</text>
</comment>
<evidence type="ECO:0000256" key="4">
    <source>
        <dbReference type="ARBA" id="ARBA00022475"/>
    </source>
</evidence>
<evidence type="ECO:0000313" key="15">
    <source>
        <dbReference type="EMBL" id="MBB6430869.1"/>
    </source>
</evidence>
<dbReference type="InterPro" id="IPR030470">
    <property type="entry name" value="UbiA_prenylTrfase_CS"/>
</dbReference>
<dbReference type="RefSeq" id="WP_184678362.1">
    <property type="nucleotide sequence ID" value="NZ_JACHGY010000001.1"/>
</dbReference>
<dbReference type="HAMAP" id="MF_00154">
    <property type="entry name" value="CyoE_CtaB"/>
    <property type="match status" value="1"/>
</dbReference>
<reference evidence="15 16" key="1">
    <citation type="submission" date="2020-08" db="EMBL/GenBank/DDBJ databases">
        <title>Genomic Encyclopedia of Type Strains, Phase IV (KMG-IV): sequencing the most valuable type-strain genomes for metagenomic binning, comparative biology and taxonomic classification.</title>
        <authorList>
            <person name="Goeker M."/>
        </authorList>
    </citation>
    <scope>NUCLEOTIDE SEQUENCE [LARGE SCALE GENOMIC DNA]</scope>
    <source>
        <strain evidence="15 16">DSM 103725</strain>
    </source>
</reference>
<name>A0A7X0HAL5_9BACT</name>
<dbReference type="GO" id="GO:0048034">
    <property type="term" value="P:heme O biosynthetic process"/>
    <property type="evidence" value="ECO:0007669"/>
    <property type="project" value="UniProtKB-UniRule"/>
</dbReference>
<feature type="transmembrane region" description="Helical" evidence="14">
    <location>
        <begin position="196"/>
        <end position="219"/>
    </location>
</feature>
<dbReference type="CDD" id="cd13957">
    <property type="entry name" value="PT_UbiA_Cox10"/>
    <property type="match status" value="1"/>
</dbReference>
<comment type="pathway">
    <text evidence="2 14">Porphyrin-containing compound metabolism; heme O biosynthesis; heme O from protoheme: step 1/1.</text>
</comment>
<evidence type="ECO:0000256" key="9">
    <source>
        <dbReference type="ARBA" id="ARBA00023136"/>
    </source>
</evidence>
<comment type="subcellular location">
    <subcellularLocation>
        <location evidence="1 14">Cell membrane</location>
        <topology evidence="1 14">Multi-pass membrane protein</topology>
    </subcellularLocation>
</comment>
<feature type="transmembrane region" description="Helical" evidence="14">
    <location>
        <begin position="264"/>
        <end position="287"/>
    </location>
</feature>
<comment type="function">
    <text evidence="14">Converts heme B (protoheme IX) to heme O by substitution of the vinyl group on carbon 2 of heme B porphyrin ring with a hydroxyethyl farnesyl side group.</text>
</comment>
<feature type="transmembrane region" description="Helical" evidence="14">
    <location>
        <begin position="240"/>
        <end position="258"/>
    </location>
</feature>
<dbReference type="Gene3D" id="1.10.357.140">
    <property type="entry name" value="UbiA prenyltransferase"/>
    <property type="match status" value="1"/>
</dbReference>
<proteinExistence type="inferred from homology"/>
<dbReference type="PANTHER" id="PTHR43448:SF7">
    <property type="entry name" value="4-HYDROXYBENZOATE SOLANESYLTRANSFERASE"/>
    <property type="match status" value="1"/>
</dbReference>
<comment type="catalytic activity">
    <reaction evidence="13 14">
        <text>heme b + (2E,6E)-farnesyl diphosphate + H2O = Fe(II)-heme o + diphosphate</text>
        <dbReference type="Rhea" id="RHEA:28070"/>
        <dbReference type="ChEBI" id="CHEBI:15377"/>
        <dbReference type="ChEBI" id="CHEBI:33019"/>
        <dbReference type="ChEBI" id="CHEBI:60344"/>
        <dbReference type="ChEBI" id="CHEBI:60530"/>
        <dbReference type="ChEBI" id="CHEBI:175763"/>
        <dbReference type="EC" id="2.5.1.141"/>
    </reaction>
</comment>
<keyword evidence="6 14" id="KW-0812">Transmembrane</keyword>
<evidence type="ECO:0000256" key="6">
    <source>
        <dbReference type="ARBA" id="ARBA00022692"/>
    </source>
</evidence>
<evidence type="ECO:0000256" key="8">
    <source>
        <dbReference type="ARBA" id="ARBA00023133"/>
    </source>
</evidence>
<dbReference type="InterPro" id="IPR000537">
    <property type="entry name" value="UbiA_prenyltransferase"/>
</dbReference>
<gene>
    <name evidence="14" type="primary">ctaB</name>
    <name evidence="15" type="ORF">HNQ40_002675</name>
</gene>
<organism evidence="15 16">
    <name type="scientific">Algisphaera agarilytica</name>
    <dbReference type="NCBI Taxonomy" id="1385975"/>
    <lineage>
        <taxon>Bacteria</taxon>
        <taxon>Pseudomonadati</taxon>
        <taxon>Planctomycetota</taxon>
        <taxon>Phycisphaerae</taxon>
        <taxon>Phycisphaerales</taxon>
        <taxon>Phycisphaeraceae</taxon>
        <taxon>Algisphaera</taxon>
    </lineage>
</organism>
<keyword evidence="8 14" id="KW-0350">Heme biosynthesis</keyword>
<dbReference type="EC" id="2.5.1.141" evidence="3 14"/>
<dbReference type="AlphaFoldDB" id="A0A7X0HAL5"/>
<evidence type="ECO:0000256" key="2">
    <source>
        <dbReference type="ARBA" id="ARBA00004919"/>
    </source>
</evidence>
<evidence type="ECO:0000256" key="7">
    <source>
        <dbReference type="ARBA" id="ARBA00022989"/>
    </source>
</evidence>
<evidence type="ECO:0000256" key="12">
    <source>
        <dbReference type="ARBA" id="ARBA00042475"/>
    </source>
</evidence>
<dbReference type="NCBIfam" id="TIGR01473">
    <property type="entry name" value="cyoE_ctaB"/>
    <property type="match status" value="1"/>
</dbReference>
<dbReference type="Pfam" id="PF01040">
    <property type="entry name" value="UbiA"/>
    <property type="match status" value="1"/>
</dbReference>
<evidence type="ECO:0000256" key="11">
    <source>
        <dbReference type="ARBA" id="ARBA00040810"/>
    </source>
</evidence>
<dbReference type="InterPro" id="IPR044878">
    <property type="entry name" value="UbiA_sf"/>
</dbReference>
<dbReference type="PANTHER" id="PTHR43448">
    <property type="entry name" value="PROTOHEME IX FARNESYLTRANSFERASE, MITOCHONDRIAL"/>
    <property type="match status" value="1"/>
</dbReference>
<evidence type="ECO:0000256" key="1">
    <source>
        <dbReference type="ARBA" id="ARBA00004651"/>
    </source>
</evidence>
<keyword evidence="16" id="KW-1185">Reference proteome</keyword>
<sequence length="319" mass="34052">MSSVPPPEPAASLPSSTTTDAAAPRAYTLRDRWADYKTLVKPSITRMVVITTAIGFALAVRSGHSWTWLMLIGTLGGTALSCMAASVYNQAYEHRTDAMMPRTAKRPLAAKRLPMGEALALGTSLMLAGQAMLCMFGTPLASGVAAFTILSYALIYTPLKRVSPISLYVGAVPGALPPVIGYAAVTGSLFTPDAAAAWIIFLIMALWQVPHFLAIGYMYRKDYAAADLAMHAVRDPSGRSSFRNSILTCLVLLPAGLAPTFLGFAGWISFSVALLSGLVFLGLSIQWAMRPGLTSARRVFFASLIYLPVVLAVIMIDAR</sequence>
<feature type="transmembrane region" description="Helical" evidence="14">
    <location>
        <begin position="135"/>
        <end position="155"/>
    </location>
</feature>
<feature type="transmembrane region" description="Helical" evidence="14">
    <location>
        <begin position="299"/>
        <end position="316"/>
    </location>
</feature>
<dbReference type="EMBL" id="JACHGY010000001">
    <property type="protein sequence ID" value="MBB6430869.1"/>
    <property type="molecule type" value="Genomic_DNA"/>
</dbReference>
<evidence type="ECO:0000256" key="13">
    <source>
        <dbReference type="ARBA" id="ARBA00047690"/>
    </source>
</evidence>
<keyword evidence="9 14" id="KW-0472">Membrane</keyword>
<accession>A0A7X0HAL5</accession>
<feature type="transmembrane region" description="Helical" evidence="14">
    <location>
        <begin position="66"/>
        <end position="88"/>
    </location>
</feature>
<dbReference type="InterPro" id="IPR006369">
    <property type="entry name" value="Protohaem_IX_farnesylTrfase"/>
</dbReference>